<feature type="domain" description="HTH tetR-type" evidence="3">
    <location>
        <begin position="5"/>
        <end position="65"/>
    </location>
</feature>
<comment type="caution">
    <text evidence="4">The sequence shown here is derived from an EMBL/GenBank/DDBJ whole genome shotgun (WGS) entry which is preliminary data.</text>
</comment>
<dbReference type="GO" id="GO:0003677">
    <property type="term" value="F:DNA binding"/>
    <property type="evidence" value="ECO:0007669"/>
    <property type="project" value="UniProtKB-UniRule"/>
</dbReference>
<dbReference type="InterPro" id="IPR009057">
    <property type="entry name" value="Homeodomain-like_sf"/>
</dbReference>
<dbReference type="Gene3D" id="1.10.357.10">
    <property type="entry name" value="Tetracycline Repressor, domain 2"/>
    <property type="match status" value="1"/>
</dbReference>
<organism evidence="4 5">
    <name type="scientific">Thalassospira povalilytica</name>
    <dbReference type="NCBI Taxonomy" id="732237"/>
    <lineage>
        <taxon>Bacteria</taxon>
        <taxon>Pseudomonadati</taxon>
        <taxon>Pseudomonadota</taxon>
        <taxon>Alphaproteobacteria</taxon>
        <taxon>Rhodospirillales</taxon>
        <taxon>Thalassospiraceae</taxon>
        <taxon>Thalassospira</taxon>
    </lineage>
</organism>
<dbReference type="Pfam" id="PF00440">
    <property type="entry name" value="TetR_N"/>
    <property type="match status" value="1"/>
</dbReference>
<dbReference type="AlphaFoldDB" id="A0A8I1M6S1"/>
<accession>A0A8I1M6S1</accession>
<evidence type="ECO:0000256" key="1">
    <source>
        <dbReference type="ARBA" id="ARBA00023125"/>
    </source>
</evidence>
<keyword evidence="1 2" id="KW-0238">DNA-binding</keyword>
<sequence length="228" mass="25169">MPAKKDIPNILIDAALKLATEKSWHDVTIIDIAQTAGVTIADCHAHVGGKADILRRFIARIDHEVLADLHEDDFAEPGHDRLIAVIMARFDALADHRDALRSILKSRGDLGPADSIRAIKSHFGSMRWMLEAAGFRTSGLQGSLRVAGLTAIYARTFRHWLDDDSTDFAPTMAYLDRELSKAAGWDGQVEKGLGKATGLCRKLSEKCQQIRSKKSSRRADTQPTDARQ</sequence>
<evidence type="ECO:0000313" key="4">
    <source>
        <dbReference type="EMBL" id="MBN8195981.1"/>
    </source>
</evidence>
<proteinExistence type="predicted"/>
<evidence type="ECO:0000313" key="5">
    <source>
        <dbReference type="Proteomes" id="UP000664405"/>
    </source>
</evidence>
<dbReference type="Proteomes" id="UP000664405">
    <property type="component" value="Unassembled WGS sequence"/>
</dbReference>
<feature type="DNA-binding region" description="H-T-H motif" evidence="2">
    <location>
        <begin position="28"/>
        <end position="47"/>
    </location>
</feature>
<dbReference type="Pfam" id="PF08511">
    <property type="entry name" value="COQ9"/>
    <property type="match status" value="1"/>
</dbReference>
<name>A0A8I1M6S1_9PROT</name>
<evidence type="ECO:0000259" key="3">
    <source>
        <dbReference type="PROSITE" id="PS50977"/>
    </source>
</evidence>
<gene>
    <name evidence="4" type="ORF">JF547_05820</name>
</gene>
<dbReference type="EMBL" id="JAEKJW010000001">
    <property type="protein sequence ID" value="MBN8195981.1"/>
    <property type="molecule type" value="Genomic_DNA"/>
</dbReference>
<dbReference type="InterPro" id="IPR001647">
    <property type="entry name" value="HTH_TetR"/>
</dbReference>
<dbReference type="SUPFAM" id="SSF46689">
    <property type="entry name" value="Homeodomain-like"/>
    <property type="match status" value="1"/>
</dbReference>
<dbReference type="RefSeq" id="WP_206926873.1">
    <property type="nucleotide sequence ID" value="NZ_JAEKJW010000001.1"/>
</dbReference>
<dbReference type="InterPro" id="IPR013718">
    <property type="entry name" value="COQ9_C"/>
</dbReference>
<reference evidence="4" key="1">
    <citation type="submission" date="2020-12" db="EMBL/GenBank/DDBJ databases">
        <title>Oil enriched cultivation method for isolating marine PHA-producing bacteria.</title>
        <authorList>
            <person name="Zheng W."/>
            <person name="Yu S."/>
            <person name="Huang Y."/>
        </authorList>
    </citation>
    <scope>NUCLEOTIDE SEQUENCE</scope>
    <source>
        <strain evidence="4">SY-2-3</strain>
    </source>
</reference>
<dbReference type="PROSITE" id="PS50977">
    <property type="entry name" value="HTH_TETR_2"/>
    <property type="match status" value="1"/>
</dbReference>
<evidence type="ECO:0000256" key="2">
    <source>
        <dbReference type="PROSITE-ProRule" id="PRU00335"/>
    </source>
</evidence>
<protein>
    <submittedName>
        <fullName evidence="4">TetR family transcriptional regulator</fullName>
    </submittedName>
</protein>